<feature type="non-terminal residue" evidence="1">
    <location>
        <position position="197"/>
    </location>
</feature>
<protein>
    <submittedName>
        <fullName evidence="1">Uncharacterized protein</fullName>
    </submittedName>
</protein>
<evidence type="ECO:0000313" key="1">
    <source>
        <dbReference type="EMBL" id="GAH36507.1"/>
    </source>
</evidence>
<organism evidence="1">
    <name type="scientific">marine sediment metagenome</name>
    <dbReference type="NCBI Taxonomy" id="412755"/>
    <lineage>
        <taxon>unclassified sequences</taxon>
        <taxon>metagenomes</taxon>
        <taxon>ecological metagenomes</taxon>
    </lineage>
</organism>
<accession>X1EVD3</accession>
<reference evidence="1" key="1">
    <citation type="journal article" date="2014" name="Front. Microbiol.">
        <title>High frequency of phylogenetically diverse reductive dehalogenase-homologous genes in deep subseafloor sedimentary metagenomes.</title>
        <authorList>
            <person name="Kawai M."/>
            <person name="Futagami T."/>
            <person name="Toyoda A."/>
            <person name="Takaki Y."/>
            <person name="Nishi S."/>
            <person name="Hori S."/>
            <person name="Arai W."/>
            <person name="Tsubouchi T."/>
            <person name="Morono Y."/>
            <person name="Uchiyama I."/>
            <person name="Ito T."/>
            <person name="Fujiyama A."/>
            <person name="Inagaki F."/>
            <person name="Takami H."/>
        </authorList>
    </citation>
    <scope>NUCLEOTIDE SEQUENCE</scope>
    <source>
        <strain evidence="1">Expedition CK06-06</strain>
    </source>
</reference>
<sequence>MMSIPKDYRRAMKLMNSVPRKPKKKRGRKKDITKLFYKIDHFIKKGNLTATKPRYLRRFRDVVVVAESELKYDGISNVEKLMLKALPGFTGFFEHIIACNNFAYFDDLQGKLEDRGYSFKNRFLYDILIFELSRIHIGIDNYTAYMNAIKYFQADYLKSVLHDPDYFPDVGIVSHALRTLPLEALKLFFFELLEESY</sequence>
<dbReference type="AlphaFoldDB" id="X1EVD3"/>
<proteinExistence type="predicted"/>
<name>X1EVD3_9ZZZZ</name>
<comment type="caution">
    <text evidence="1">The sequence shown here is derived from an EMBL/GenBank/DDBJ whole genome shotgun (WGS) entry which is preliminary data.</text>
</comment>
<gene>
    <name evidence="1" type="ORF">S03H2_15875</name>
</gene>
<dbReference type="EMBL" id="BARU01008078">
    <property type="protein sequence ID" value="GAH36507.1"/>
    <property type="molecule type" value="Genomic_DNA"/>
</dbReference>